<reference evidence="2 5" key="1">
    <citation type="submission" date="2024-02" db="EMBL/GenBank/DDBJ databases">
        <title>Chromosome-level genome assembly of the Eurasian Minnow (Phoxinus phoxinus).</title>
        <authorList>
            <person name="Oriowo T.O."/>
            <person name="Martin S."/>
            <person name="Stange M."/>
            <person name="Chrysostomakis Y."/>
            <person name="Brown T."/>
            <person name="Winkler S."/>
            <person name="Kukowka S."/>
            <person name="Myers E.W."/>
            <person name="Bohne A."/>
        </authorList>
    </citation>
    <scope>NUCLEOTIDE SEQUENCE [LARGE SCALE GENOMIC DNA]</scope>
    <source>
        <strain evidence="2">ZFMK-TIS-60720</strain>
        <tissue evidence="2">Whole Organism</tissue>
    </source>
</reference>
<evidence type="ECO:0000313" key="4">
    <source>
        <dbReference type="EMBL" id="KAK7123942.1"/>
    </source>
</evidence>
<evidence type="ECO:0000313" key="2">
    <source>
        <dbReference type="EMBL" id="KAK7123939.1"/>
    </source>
</evidence>
<gene>
    <name evidence="2" type="ORF">R3I93_022140</name>
    <name evidence="3" type="ORF">R3I93_022141</name>
    <name evidence="4" type="ORF">R3I93_022143</name>
</gene>
<feature type="region of interest" description="Disordered" evidence="1">
    <location>
        <begin position="1"/>
        <end position="43"/>
    </location>
</feature>
<dbReference type="EMBL" id="JAYKXH010000024">
    <property type="protein sequence ID" value="KAK7123940.1"/>
    <property type="molecule type" value="Genomic_DNA"/>
</dbReference>
<accession>A0AAN9GRL6</accession>
<name>A0AAN9GRL6_9TELE</name>
<keyword evidence="5" id="KW-1185">Reference proteome</keyword>
<feature type="compositionally biased region" description="Acidic residues" evidence="1">
    <location>
        <begin position="25"/>
        <end position="38"/>
    </location>
</feature>
<dbReference type="EMBL" id="JAYKXH010000024">
    <property type="protein sequence ID" value="KAK7123939.1"/>
    <property type="molecule type" value="Genomic_DNA"/>
</dbReference>
<dbReference type="EMBL" id="JAYKXH010000024">
    <property type="protein sequence ID" value="KAK7123942.1"/>
    <property type="molecule type" value="Genomic_DNA"/>
</dbReference>
<evidence type="ECO:0000313" key="5">
    <source>
        <dbReference type="Proteomes" id="UP001364617"/>
    </source>
</evidence>
<dbReference type="PANTHER" id="PTHR47773">
    <property type="entry name" value="SI:DKEY-9I5.2-RELATED"/>
    <property type="match status" value="1"/>
</dbReference>
<evidence type="ECO:0000256" key="1">
    <source>
        <dbReference type="SAM" id="MobiDB-lite"/>
    </source>
</evidence>
<comment type="caution">
    <text evidence="2">The sequence shown here is derived from an EMBL/GenBank/DDBJ whole genome shotgun (WGS) entry which is preliminary data.</text>
</comment>
<evidence type="ECO:0000313" key="3">
    <source>
        <dbReference type="EMBL" id="KAK7123940.1"/>
    </source>
</evidence>
<proteinExistence type="predicted"/>
<dbReference type="PANTHER" id="PTHR47773:SF1">
    <property type="entry name" value="C2H2-TYPE DOMAIN-CONTAINING PROTEIN"/>
    <property type="match status" value="1"/>
</dbReference>
<organism evidence="2 5">
    <name type="scientific">Phoxinus phoxinus</name>
    <name type="common">Eurasian minnow</name>
    <dbReference type="NCBI Taxonomy" id="58324"/>
    <lineage>
        <taxon>Eukaryota</taxon>
        <taxon>Metazoa</taxon>
        <taxon>Chordata</taxon>
        <taxon>Craniata</taxon>
        <taxon>Vertebrata</taxon>
        <taxon>Euteleostomi</taxon>
        <taxon>Actinopterygii</taxon>
        <taxon>Neopterygii</taxon>
        <taxon>Teleostei</taxon>
        <taxon>Ostariophysi</taxon>
        <taxon>Cypriniformes</taxon>
        <taxon>Leuciscidae</taxon>
        <taxon>Phoxininae</taxon>
        <taxon>Phoxinus</taxon>
    </lineage>
</organism>
<protein>
    <submittedName>
        <fullName evidence="2">Uncharacterized protein</fullName>
    </submittedName>
</protein>
<dbReference type="AlphaFoldDB" id="A0AAN9GRL6"/>
<sequence length="142" mass="15745">MPSKLRKSREEEETAEQSEDKLADEGVDVGVESEEDPMDTVSDKHVILTQSEQEEEEDSPVLQDVLMTQSHLHLPGLEEVEAVALLLLERADNSDRHPVPADPRLKIGTAVGALHEHDRSAANFVKRRRVVSSQALGHLKSP</sequence>
<dbReference type="Proteomes" id="UP001364617">
    <property type="component" value="Unassembled WGS sequence"/>
</dbReference>